<keyword evidence="5" id="KW-1185">Reference proteome</keyword>
<gene>
    <name evidence="4" type="ORF">HPT30_08880</name>
</gene>
<dbReference type="InterPro" id="IPR001647">
    <property type="entry name" value="HTH_TetR"/>
</dbReference>
<evidence type="ECO:0000256" key="2">
    <source>
        <dbReference type="PROSITE-ProRule" id="PRU00335"/>
    </source>
</evidence>
<dbReference type="RefSeq" id="WP_175371043.1">
    <property type="nucleotide sequence ID" value="NZ_JABWCS010000201.1"/>
</dbReference>
<dbReference type="PANTHER" id="PTHR43479">
    <property type="entry name" value="ACREF/ENVCD OPERON REPRESSOR-RELATED"/>
    <property type="match status" value="1"/>
</dbReference>
<evidence type="ECO:0000313" key="4">
    <source>
        <dbReference type="EMBL" id="NUU60455.1"/>
    </source>
</evidence>
<dbReference type="GO" id="GO:0003677">
    <property type="term" value="F:DNA binding"/>
    <property type="evidence" value="ECO:0007669"/>
    <property type="project" value="UniProtKB-UniRule"/>
</dbReference>
<evidence type="ECO:0000313" key="5">
    <source>
        <dbReference type="Proteomes" id="UP000564806"/>
    </source>
</evidence>
<dbReference type="Pfam" id="PF00440">
    <property type="entry name" value="TetR_N"/>
    <property type="match status" value="1"/>
</dbReference>
<dbReference type="Gene3D" id="1.10.357.10">
    <property type="entry name" value="Tetracycline Repressor, domain 2"/>
    <property type="match status" value="1"/>
</dbReference>
<reference evidence="4" key="1">
    <citation type="submission" date="2020-06" db="EMBL/GenBank/DDBJ databases">
        <title>Paenibacillus sp. nov., isolated from soil.</title>
        <authorList>
            <person name="Seo Y.L."/>
        </authorList>
    </citation>
    <scope>NUCLEOTIDE SEQUENCE [LARGE SCALE GENOMIC DNA]</scope>
    <source>
        <strain evidence="4">JW14</strain>
    </source>
</reference>
<dbReference type="InterPro" id="IPR009057">
    <property type="entry name" value="Homeodomain-like_sf"/>
</dbReference>
<dbReference type="AlphaFoldDB" id="A0A850EH54"/>
<dbReference type="InterPro" id="IPR050624">
    <property type="entry name" value="HTH-type_Tx_Regulator"/>
</dbReference>
<dbReference type="Proteomes" id="UP000564806">
    <property type="component" value="Unassembled WGS sequence"/>
</dbReference>
<evidence type="ECO:0000256" key="1">
    <source>
        <dbReference type="ARBA" id="ARBA00023125"/>
    </source>
</evidence>
<organism evidence="4 5">
    <name type="scientific">Paenibacillus agri</name>
    <dbReference type="NCBI Taxonomy" id="2744309"/>
    <lineage>
        <taxon>Bacteria</taxon>
        <taxon>Bacillati</taxon>
        <taxon>Bacillota</taxon>
        <taxon>Bacilli</taxon>
        <taxon>Bacillales</taxon>
        <taxon>Paenibacillaceae</taxon>
        <taxon>Paenibacillus</taxon>
    </lineage>
</organism>
<protein>
    <submittedName>
        <fullName evidence="4">TetR/AcrR family transcriptional regulator</fullName>
    </submittedName>
</protein>
<dbReference type="SUPFAM" id="SSF46689">
    <property type="entry name" value="Homeodomain-like"/>
    <property type="match status" value="1"/>
</dbReference>
<feature type="domain" description="HTH tetR-type" evidence="3">
    <location>
        <begin position="12"/>
        <end position="72"/>
    </location>
</feature>
<proteinExistence type="predicted"/>
<dbReference type="PROSITE" id="PS50977">
    <property type="entry name" value="HTH_TETR_2"/>
    <property type="match status" value="1"/>
</dbReference>
<feature type="DNA-binding region" description="H-T-H motif" evidence="2">
    <location>
        <begin position="35"/>
        <end position="54"/>
    </location>
</feature>
<sequence>MQAQREINMQVQRTREWILEALLILLETIPYEKIKIAAITNKAGVARQTFYRNYKSKDDIIETYLETFFNEFIMDIKKIDCEDNDSAIPRLLFERLERESQITTRLMKANIEHLWMKHFERLERAYSDELCGDEKELSKQLYYRYSMKYQLSGAFGIMVDWLMNGMPLSAIEMGTIITELSKSFRHTEQYAPDLLQRIETLEC</sequence>
<comment type="caution">
    <text evidence="4">The sequence shown here is derived from an EMBL/GenBank/DDBJ whole genome shotgun (WGS) entry which is preliminary data.</text>
</comment>
<dbReference type="PANTHER" id="PTHR43479:SF11">
    <property type="entry name" value="ACREF_ENVCD OPERON REPRESSOR-RELATED"/>
    <property type="match status" value="1"/>
</dbReference>
<keyword evidence="1 2" id="KW-0238">DNA-binding</keyword>
<dbReference type="EMBL" id="JABWCS010000201">
    <property type="protein sequence ID" value="NUU60455.1"/>
    <property type="molecule type" value="Genomic_DNA"/>
</dbReference>
<evidence type="ECO:0000259" key="3">
    <source>
        <dbReference type="PROSITE" id="PS50977"/>
    </source>
</evidence>
<accession>A0A850EH54</accession>
<name>A0A850EH54_9BACL</name>